<accession>A0AAD7LTK0</accession>
<evidence type="ECO:0000259" key="8">
    <source>
        <dbReference type="PROSITE" id="PS50016"/>
    </source>
</evidence>
<dbReference type="InterPro" id="IPR018501">
    <property type="entry name" value="DDT_dom"/>
</dbReference>
<evidence type="ECO:0000256" key="3">
    <source>
        <dbReference type="ARBA" id="ARBA00022771"/>
    </source>
</evidence>
<dbReference type="InterPro" id="IPR013083">
    <property type="entry name" value="Znf_RING/FYVE/PHD"/>
</dbReference>
<dbReference type="Proteomes" id="UP001163823">
    <property type="component" value="Chromosome 6"/>
</dbReference>
<dbReference type="GO" id="GO:0008270">
    <property type="term" value="F:zinc ion binding"/>
    <property type="evidence" value="ECO:0007669"/>
    <property type="project" value="UniProtKB-KW"/>
</dbReference>
<evidence type="ECO:0000256" key="5">
    <source>
        <dbReference type="ARBA" id="ARBA00023242"/>
    </source>
</evidence>
<comment type="subcellular location">
    <subcellularLocation>
        <location evidence="1">Nucleus</location>
    </subcellularLocation>
</comment>
<dbReference type="InterPro" id="IPR056618">
    <property type="entry name" value="Chromo_PTM"/>
</dbReference>
<dbReference type="CDD" id="cd15489">
    <property type="entry name" value="PHD_SF"/>
    <property type="match status" value="1"/>
</dbReference>
<sequence length="1650" mass="184810">MEFVGKIVKKEFKGIGILSGIVKSYNPSSGLLEIVYEDGDAAELDSTQVASLVECKQGLEEKEKPLFGRKPKKRSRMDKHYEMSGISGNLGQNSVNSSIMDTKFGGHLDDTGNFNANSISDSGFNRSLDMGNGLRENWFGRVETMGDVNRSASSKDEIVQTLEKENKFGENLKDSISANENSEGTDYLKDGFDLNSGLNLNEEVHVNDQCTSHGNSEDSLMRIDSIDLNVDVNNELDVNFDVADLGCLTKKREPKFDLNLEVKVIHGSTVYVDRDAPLGFIKGKEDGVYNGDVEASDSIGVSHANCGQDCSSMEVQPKGGPSETGITIINESRDDSGIPCKEGSSGRKKRKLSDNLKLTSEMVLRRSSRRGSVRNHVTSTIASSVMKDPLSSSGVSTQTKEKMMVSSCVQIEKPDFLPLKLHLPLSSQNLILDDIPILEFFSIYACLRSFSTLLFLSPFELESFVEALKYRSPSTLFDNIHVSILQILRKHLENLSNEGSQTASNCLRNLNWDLLDLITWPIFMAEYLMIHGSGFKPDFSLNHLKLFSSDYYKQPVSIKVEILRLLCDDMIEAEAIRSELNRRSLEAEPDTGFDQNMYTDMYKRRRAVFEASDGSFLAEGNADDTTDWNSDECCLCKMDGSLICCDGCPAAFHSRCVGISNDHLPEGDWYCPECAIDRHKPCMKLQKSLRGADLLGIDPHGRIYFSSCGYLLVSDTSDTESSFKYYQREDLNVIVEVLKSAGTSYCGILKEIYEHLRVPVILNARTSNMDVLNQSFCLDMHMSRQFSDTFTSRAPFKSSGTLCVKNETYKESKMEKKSISGSSDHIDHEVSKVENCLDSVTAMESPCITSDGSAETMPKNPGIDESHLKYGAHDSTIIDLTRKYSFSFAGGHGQSTKTTVKLGTSEVHCDIDYINYYSLARTASLVSEELMCKFPERINLNSGMSEEDIISAQAKAILKKSTKFCWPSFQYLNVDALKEKCGWCLSCKVPSKDRDCLFNTVAGPVWETSNSDFIGLQCKSKCKGHLTDVICHILSLEDQLSGLLLGPWLNSNHTKLWRKSLLKASDMASVKQLLLTLESNLRRLALSVEWLRHVDSVFTMGSASHIVTSSLRTSSKQGFGRKRGRSSDLDSNSASNAASGLGIFWWRGGRLSRKLFNWKVLPCSLACKAARQAGCKKISGILYPENSEYAKRSKYIAWRASVEASTTVEQLALQVRELDSNIKWNDIKNTHPISVLDKDSRKAIRLFKKAIVWRKCTEKEVVKYLIDFGKRKAIPDIVIKHGYPLEESSSKRKKYWLEESYVPLHLLKNFEERRIARNSNGIKPGNILDIGRTKGAHRQRGFSYLFSKAERSEYHQCGHCNKDVPIREAVSCLYCKGFFHKRHVRKSFGAVTAESTYSCHRCQDGGAHVKTGKRQGRGKIQTQKHTKVPTVCRSVKLKGSRKALTSAKQVRSQNNKKALPTVPLRRSARKAKCLALQNKNIGGRRKGKLTKYKKATIEEPQRCTSQRKKRTQVYHSYWLNGLLFSRKKNDERIMLFTEKKQLAFAEHLSVTLDQPRCHLCREAGHTSSLTYVPCQICGEWFHGDAFGLNIENINQLIGFSCHVCRKKAAPICPHMKSNASQLPHVPSNSSIECVEEVSNAVPSLSEVFVH</sequence>
<dbReference type="Pfam" id="PF02791">
    <property type="entry name" value="DDT"/>
    <property type="match status" value="1"/>
</dbReference>
<evidence type="ECO:0000256" key="4">
    <source>
        <dbReference type="ARBA" id="ARBA00022833"/>
    </source>
</evidence>
<dbReference type="Pfam" id="PF00628">
    <property type="entry name" value="PHD"/>
    <property type="match status" value="1"/>
</dbReference>
<dbReference type="InterPro" id="IPR001965">
    <property type="entry name" value="Znf_PHD"/>
</dbReference>
<protein>
    <submittedName>
        <fullName evidence="10">DDT domain-containing protein PTM-like</fullName>
    </submittedName>
</protein>
<evidence type="ECO:0000313" key="11">
    <source>
        <dbReference type="Proteomes" id="UP001163823"/>
    </source>
</evidence>
<evidence type="ECO:0000256" key="1">
    <source>
        <dbReference type="ARBA" id="ARBA00004123"/>
    </source>
</evidence>
<feature type="region of interest" description="Disordered" evidence="7">
    <location>
        <begin position="312"/>
        <end position="351"/>
    </location>
</feature>
<dbReference type="PANTHER" id="PTHR46508">
    <property type="entry name" value="PHD FINGER FAMILY PROTEIN"/>
    <property type="match status" value="1"/>
</dbReference>
<dbReference type="PROSITE" id="PS50827">
    <property type="entry name" value="DDT"/>
    <property type="match status" value="1"/>
</dbReference>
<keyword evidence="2" id="KW-0479">Metal-binding</keyword>
<dbReference type="KEGG" id="qsa:O6P43_013921"/>
<reference evidence="10" key="1">
    <citation type="journal article" date="2023" name="Science">
        <title>Elucidation of the pathway for biosynthesis of saponin adjuvants from the soapbark tree.</title>
        <authorList>
            <person name="Reed J."/>
            <person name="Orme A."/>
            <person name="El-Demerdash A."/>
            <person name="Owen C."/>
            <person name="Martin L.B.B."/>
            <person name="Misra R.C."/>
            <person name="Kikuchi S."/>
            <person name="Rejzek M."/>
            <person name="Martin A.C."/>
            <person name="Harkess A."/>
            <person name="Leebens-Mack J."/>
            <person name="Louveau T."/>
            <person name="Stephenson M.J."/>
            <person name="Osbourn A."/>
        </authorList>
    </citation>
    <scope>NUCLEOTIDE SEQUENCE</scope>
    <source>
        <strain evidence="10">S10</strain>
    </source>
</reference>
<dbReference type="SMART" id="SM00249">
    <property type="entry name" value="PHD"/>
    <property type="match status" value="3"/>
</dbReference>
<proteinExistence type="predicted"/>
<evidence type="ECO:0000256" key="6">
    <source>
        <dbReference type="PROSITE-ProRule" id="PRU00146"/>
    </source>
</evidence>
<evidence type="ECO:0000256" key="2">
    <source>
        <dbReference type="ARBA" id="ARBA00022723"/>
    </source>
</evidence>
<evidence type="ECO:0000259" key="9">
    <source>
        <dbReference type="PROSITE" id="PS50827"/>
    </source>
</evidence>
<comment type="caution">
    <text evidence="10">The sequence shown here is derived from an EMBL/GenBank/DDBJ whole genome shotgun (WGS) entry which is preliminary data.</text>
</comment>
<feature type="domain" description="PHD-type" evidence="8">
    <location>
        <begin position="630"/>
        <end position="677"/>
    </location>
</feature>
<dbReference type="Pfam" id="PF24294">
    <property type="entry name" value="Chromo_PTM"/>
    <property type="match status" value="1"/>
</dbReference>
<dbReference type="Gene3D" id="3.30.40.10">
    <property type="entry name" value="Zinc/RING finger domain, C3HC4 (zinc finger)"/>
    <property type="match status" value="2"/>
</dbReference>
<dbReference type="PANTHER" id="PTHR46508:SF5">
    <property type="entry name" value="PHD-FINGER AND DNA BINDING DOMAIN-CONTAINING PROTEIN"/>
    <property type="match status" value="1"/>
</dbReference>
<dbReference type="PROSITE" id="PS01359">
    <property type="entry name" value="ZF_PHD_1"/>
    <property type="match status" value="1"/>
</dbReference>
<feature type="domain" description="DDT" evidence="9">
    <location>
        <begin position="434"/>
        <end position="494"/>
    </location>
</feature>
<dbReference type="InterPro" id="IPR047365">
    <property type="entry name" value="Tudor_AtPTM-like"/>
</dbReference>
<keyword evidence="4" id="KW-0862">Zinc</keyword>
<dbReference type="PROSITE" id="PS50016">
    <property type="entry name" value="ZF_PHD_2"/>
    <property type="match status" value="1"/>
</dbReference>
<organism evidence="10 11">
    <name type="scientific">Quillaja saponaria</name>
    <name type="common">Soap bark tree</name>
    <dbReference type="NCBI Taxonomy" id="32244"/>
    <lineage>
        <taxon>Eukaryota</taxon>
        <taxon>Viridiplantae</taxon>
        <taxon>Streptophyta</taxon>
        <taxon>Embryophyta</taxon>
        <taxon>Tracheophyta</taxon>
        <taxon>Spermatophyta</taxon>
        <taxon>Magnoliopsida</taxon>
        <taxon>eudicotyledons</taxon>
        <taxon>Gunneridae</taxon>
        <taxon>Pentapetalae</taxon>
        <taxon>rosids</taxon>
        <taxon>fabids</taxon>
        <taxon>Fabales</taxon>
        <taxon>Quillajaceae</taxon>
        <taxon>Quillaja</taxon>
    </lineage>
</organism>
<keyword evidence="5" id="KW-0539">Nucleus</keyword>
<dbReference type="SUPFAM" id="SSF57903">
    <property type="entry name" value="FYVE/PHD zinc finger"/>
    <property type="match status" value="3"/>
</dbReference>
<dbReference type="InterPro" id="IPR019786">
    <property type="entry name" value="Zinc_finger_PHD-type_CS"/>
</dbReference>
<dbReference type="InterPro" id="IPR011011">
    <property type="entry name" value="Znf_FYVE_PHD"/>
</dbReference>
<dbReference type="GO" id="GO:0005634">
    <property type="term" value="C:nucleus"/>
    <property type="evidence" value="ECO:0007669"/>
    <property type="project" value="UniProtKB-SubCell"/>
</dbReference>
<gene>
    <name evidence="10" type="ORF">O6P43_013921</name>
</gene>
<keyword evidence="11" id="KW-1185">Reference proteome</keyword>
<dbReference type="EMBL" id="JARAOO010000006">
    <property type="protein sequence ID" value="KAJ7964055.1"/>
    <property type="molecule type" value="Genomic_DNA"/>
</dbReference>
<evidence type="ECO:0000313" key="10">
    <source>
        <dbReference type="EMBL" id="KAJ7964055.1"/>
    </source>
</evidence>
<dbReference type="SMART" id="SM00571">
    <property type="entry name" value="DDT"/>
    <property type="match status" value="1"/>
</dbReference>
<keyword evidence="3 6" id="KW-0863">Zinc-finger</keyword>
<dbReference type="Pfam" id="PF21743">
    <property type="entry name" value="PTM_DIR17_Tudor"/>
    <property type="match status" value="1"/>
</dbReference>
<dbReference type="CDD" id="cd15539">
    <property type="entry name" value="PHD1_AIRE"/>
    <property type="match status" value="1"/>
</dbReference>
<dbReference type="InterPro" id="IPR019787">
    <property type="entry name" value="Znf_PHD-finger"/>
</dbReference>
<name>A0AAD7LTK0_QUISA</name>
<evidence type="ECO:0000256" key="7">
    <source>
        <dbReference type="SAM" id="MobiDB-lite"/>
    </source>
</evidence>